<feature type="repeat" description="ANK" evidence="10">
    <location>
        <begin position="1197"/>
        <end position="1229"/>
    </location>
</feature>
<feature type="repeat" description="ANK" evidence="10">
    <location>
        <begin position="1230"/>
        <end position="1262"/>
    </location>
</feature>
<protein>
    <recommendedName>
        <fullName evidence="12">Nephrocystin 3-like N-terminal domain-containing protein</fullName>
    </recommendedName>
</protein>
<evidence type="ECO:0000256" key="4">
    <source>
        <dbReference type="ARBA" id="ARBA00022737"/>
    </source>
</evidence>
<organism evidence="13 14">
    <name type="scientific">Heterodermia speciosa</name>
    <dbReference type="NCBI Taxonomy" id="116794"/>
    <lineage>
        <taxon>Eukaryota</taxon>
        <taxon>Fungi</taxon>
        <taxon>Dikarya</taxon>
        <taxon>Ascomycota</taxon>
        <taxon>Pezizomycotina</taxon>
        <taxon>Lecanoromycetes</taxon>
        <taxon>OSLEUM clade</taxon>
        <taxon>Lecanoromycetidae</taxon>
        <taxon>Caliciales</taxon>
        <taxon>Physciaceae</taxon>
        <taxon>Heterodermia</taxon>
    </lineage>
</organism>
<dbReference type="PROSITE" id="PS50088">
    <property type="entry name" value="ANK_REPEAT"/>
    <property type="match status" value="12"/>
</dbReference>
<dbReference type="InterPro" id="IPR056884">
    <property type="entry name" value="NPHP3-like_N"/>
</dbReference>
<dbReference type="SUPFAM" id="SSF47157">
    <property type="entry name" value="Mitochondrial import receptor subunit Tom20"/>
    <property type="match status" value="1"/>
</dbReference>
<dbReference type="GO" id="GO:0006605">
    <property type="term" value="P:protein targeting"/>
    <property type="evidence" value="ECO:0007669"/>
    <property type="project" value="InterPro"/>
</dbReference>
<evidence type="ECO:0000313" key="13">
    <source>
        <dbReference type="EMBL" id="CAF9933685.1"/>
    </source>
</evidence>
<dbReference type="PRINTS" id="PR01415">
    <property type="entry name" value="ANKYRIN"/>
</dbReference>
<keyword evidence="3" id="KW-0812">Transmembrane</keyword>
<feature type="repeat" description="ANK" evidence="10">
    <location>
        <begin position="1066"/>
        <end position="1098"/>
    </location>
</feature>
<keyword evidence="5" id="KW-1000">Mitochondrion outer membrane</keyword>
<comment type="caution">
    <text evidence="13">The sequence shown here is derived from an EMBL/GenBank/DDBJ whole genome shotgun (WGS) entry which is preliminary data.</text>
</comment>
<keyword evidence="4" id="KW-0677">Repeat</keyword>
<dbReference type="PANTHER" id="PTHR24198:SF165">
    <property type="entry name" value="ANKYRIN REPEAT-CONTAINING PROTEIN-RELATED"/>
    <property type="match status" value="1"/>
</dbReference>
<evidence type="ECO:0000256" key="2">
    <source>
        <dbReference type="ARBA" id="ARBA00005792"/>
    </source>
</evidence>
<dbReference type="EMBL" id="CAJPDS010000069">
    <property type="protein sequence ID" value="CAF9933685.1"/>
    <property type="molecule type" value="Genomic_DNA"/>
</dbReference>
<dbReference type="Pfam" id="PF24883">
    <property type="entry name" value="NPHP3_N"/>
    <property type="match status" value="1"/>
</dbReference>
<keyword evidence="7 10" id="KW-0040">ANK repeat</keyword>
<reference evidence="13" key="1">
    <citation type="submission" date="2021-03" db="EMBL/GenBank/DDBJ databases">
        <authorList>
            <person name="Tagirdzhanova G."/>
        </authorList>
    </citation>
    <scope>NUCLEOTIDE SEQUENCE</scope>
</reference>
<feature type="repeat" description="ANK" evidence="10">
    <location>
        <begin position="836"/>
        <end position="868"/>
    </location>
</feature>
<dbReference type="InterPro" id="IPR023392">
    <property type="entry name" value="Tom20_dom_sf"/>
</dbReference>
<keyword evidence="6" id="KW-1133">Transmembrane helix</keyword>
<evidence type="ECO:0000313" key="14">
    <source>
        <dbReference type="Proteomes" id="UP000664521"/>
    </source>
</evidence>
<accession>A0A8H3IU52</accession>
<dbReference type="SUPFAM" id="SSF52540">
    <property type="entry name" value="P-loop containing nucleoside triphosphate hydrolases"/>
    <property type="match status" value="1"/>
</dbReference>
<keyword evidence="9" id="KW-0472">Membrane</keyword>
<evidence type="ECO:0000256" key="9">
    <source>
        <dbReference type="ARBA" id="ARBA00023136"/>
    </source>
</evidence>
<evidence type="ECO:0000256" key="10">
    <source>
        <dbReference type="PROSITE-ProRule" id="PRU00023"/>
    </source>
</evidence>
<dbReference type="Pfam" id="PF02064">
    <property type="entry name" value="MAS20"/>
    <property type="match status" value="1"/>
</dbReference>
<keyword evidence="14" id="KW-1185">Reference proteome</keyword>
<feature type="repeat" description="ANK" evidence="10">
    <location>
        <begin position="1164"/>
        <end position="1196"/>
    </location>
</feature>
<evidence type="ECO:0000256" key="7">
    <source>
        <dbReference type="ARBA" id="ARBA00023043"/>
    </source>
</evidence>
<feature type="repeat" description="ANK" evidence="10">
    <location>
        <begin position="967"/>
        <end position="999"/>
    </location>
</feature>
<feature type="repeat" description="ANK" evidence="10">
    <location>
        <begin position="1099"/>
        <end position="1131"/>
    </location>
</feature>
<evidence type="ECO:0000259" key="12">
    <source>
        <dbReference type="Pfam" id="PF24883"/>
    </source>
</evidence>
<dbReference type="Pfam" id="PF00023">
    <property type="entry name" value="Ank"/>
    <property type="match status" value="1"/>
</dbReference>
<feature type="compositionally biased region" description="Polar residues" evidence="11">
    <location>
        <begin position="1484"/>
        <end position="1499"/>
    </location>
</feature>
<keyword evidence="8" id="KW-0496">Mitochondrion</keyword>
<feature type="domain" description="Nephrocystin 3-like N-terminal" evidence="12">
    <location>
        <begin position="253"/>
        <end position="421"/>
    </location>
</feature>
<feature type="repeat" description="ANK" evidence="10">
    <location>
        <begin position="1263"/>
        <end position="1295"/>
    </location>
</feature>
<feature type="repeat" description="ANK" evidence="10">
    <location>
        <begin position="773"/>
        <end position="805"/>
    </location>
</feature>
<feature type="repeat" description="ANK" evidence="10">
    <location>
        <begin position="1000"/>
        <end position="1032"/>
    </location>
</feature>
<evidence type="ECO:0000256" key="1">
    <source>
        <dbReference type="ARBA" id="ARBA00004572"/>
    </source>
</evidence>
<dbReference type="InterPro" id="IPR002110">
    <property type="entry name" value="Ankyrin_rpt"/>
</dbReference>
<dbReference type="OrthoDB" id="341259at2759"/>
<evidence type="ECO:0000256" key="5">
    <source>
        <dbReference type="ARBA" id="ARBA00022787"/>
    </source>
</evidence>
<dbReference type="Gene3D" id="1.20.960.10">
    <property type="entry name" value="Mitochondrial outer membrane translocase complex, subunit Tom20 domain"/>
    <property type="match status" value="1"/>
</dbReference>
<dbReference type="PROSITE" id="PS50297">
    <property type="entry name" value="ANK_REP_REGION"/>
    <property type="match status" value="10"/>
</dbReference>
<comment type="similarity">
    <text evidence="2">Belongs to the Tom20 family.</text>
</comment>
<name>A0A8H3IU52_9LECA</name>
<gene>
    <name evidence="13" type="ORF">HETSPECPRED_008744</name>
</gene>
<dbReference type="SMART" id="SM00248">
    <property type="entry name" value="ANK"/>
    <property type="match status" value="17"/>
</dbReference>
<dbReference type="InterPro" id="IPR027417">
    <property type="entry name" value="P-loop_NTPase"/>
</dbReference>
<dbReference type="InterPro" id="IPR002056">
    <property type="entry name" value="MAS20"/>
</dbReference>
<dbReference type="Gene3D" id="1.25.40.20">
    <property type="entry name" value="Ankyrin repeat-containing domain"/>
    <property type="match status" value="5"/>
</dbReference>
<dbReference type="SUPFAM" id="SSF48403">
    <property type="entry name" value="Ankyrin repeat"/>
    <property type="match status" value="2"/>
</dbReference>
<dbReference type="Pfam" id="PF12796">
    <property type="entry name" value="Ank_2"/>
    <property type="match status" value="5"/>
</dbReference>
<dbReference type="Gene3D" id="3.40.50.300">
    <property type="entry name" value="P-loop containing nucleotide triphosphate hydrolases"/>
    <property type="match status" value="1"/>
</dbReference>
<comment type="subcellular location">
    <subcellularLocation>
        <location evidence="1">Mitochondrion outer membrane</location>
        <topology evidence="1">Single-pass membrane protein</topology>
    </subcellularLocation>
</comment>
<sequence>MEEKRVYSIVDRPWGIAPQCNPASSQDGRGLPNAASGNTLLLTKAVGKGAATNPDRTQLWRHNHKERSSTELFEFVDPRSQRLSELNDVFLRSYNHCDLFCFFEAQPPRNSLGLPQPLVVEKSSAIIPGRPHSVLNLNHMELNKFHSQEDQNYQKVRDAIIYLARRVYGDIGTNVQTEALGGFKGFQSFAEVHNHRSTILSWQHGQSNGLQLSSKNISERSIGRTHGEEEFLAILQARLSASADDDVPQHHEGTCEWILQSDLLKQWDSDQGNQLGFLIIVAGPGSGKSVLAKFILQKLERRSADTGDPVFGFFCKNAEGRNSSSSIIRYFLFALLNHRRELFRRITPFLARQPLSDNSLSFQNLWKMFLAVLSDPELETVRFIIDGLDECKGSSQQELLRAIELSFKDKMFKGRFLITSRPTAVASDYGTRLGILQINAEDVAGDLSLIVQAEVDKLALSRGYPEEISATVKKKLEGEADGMFLWVDLVLEELSRDELADTRQTIDKVLASLPRSLSDFYARNLENLGTAAENVLQILLAAPQPLRASDLAVFHAQWPNECSSLKELEPCLPLNIGRYSKAICGSFIKVIDNRIGFVHQSALDYLTSQVSVTIHQETRSGLALDMRVAHQKMLKTCLKYLSLKEIMTEAAITKLDSLFLKYPFVEYALSCLAMHTVQSGALDQETRALFNQFFSHGNPILVAWIQYSYWRVFDLVEIPNQLNPSNSLLGTLTLDDAIHVFRNDFADEDNKRNSFLDILIRQYNIDLNAEDHMGFTPLDVAVMTSSIKAVKFLLQSGSRHDIRDTEGRTALHFASKTSVAALIQDAGADLNAKDDRGNTPLHASAQFGRQEVVEFLLSRKADVDSPNELGQSPLYMSMASGHPVICDQLIAEGADPYRLSKEKDTMMFPAASSGHTSLIDLARQYGLSISDRNMRGETPLHRSALSSTSTLSHLIELGADLNARDDKGRTPLHFATGYGNESLGRILLDAGADLNDRDVEGRTPLLFATACGNESLVRVLLDAGADPLIANDYKYTVLHQAAQLGKDSLIQQFLGLMEDPQIEDIDGITALSVAAFHGHTNVVKLLIEQGFNAEKQDNAGLAPLHLASSSGNLEIASLLIASGSSVELRDRYGETPLMFAVDHGHISVARLLLESGADVNQSSRGVNCLHLAVTRPSPELIDILIQHSPDVSARGPTGATCLHYAAEGGNVAALEAILAAGVDINAVDNRGYSAIHFAALGGHLEATKRLFEVGANMQALSSSKRSPLHCAVLSGKLDVVTMLLNLNLDRNAEDENSDTPLMLLEQEGYPGIAKLLEDKGTDIAQLLMKPLPLPDANNVISKAPGKTIFDTIPSESHDISDVKMAANIQKALNETLAETKFPTDMKQREDFFMKEVQLGEESLIGPSSSEDLVKPAIHFYNALRSSILSVNVRELKASKIYNVILRIKDKSANEPYQALLEQSQLPSRVKGRESLEEPLDETFGASNPRPTNQSGTTMSRGFGNIVFRSPNKNRRLWQDLCQPTTALSLEALAAYLIVFLLGGLDPKTV</sequence>
<dbReference type="PANTHER" id="PTHR24198">
    <property type="entry name" value="ANKYRIN REPEAT AND PROTEIN KINASE DOMAIN-CONTAINING PROTEIN"/>
    <property type="match status" value="1"/>
</dbReference>
<dbReference type="Proteomes" id="UP000664521">
    <property type="component" value="Unassembled WGS sequence"/>
</dbReference>
<feature type="region of interest" description="Disordered" evidence="11">
    <location>
        <begin position="1465"/>
        <end position="1502"/>
    </location>
</feature>
<feature type="repeat" description="ANK" evidence="10">
    <location>
        <begin position="935"/>
        <end position="966"/>
    </location>
</feature>
<evidence type="ECO:0000256" key="3">
    <source>
        <dbReference type="ARBA" id="ARBA00022692"/>
    </source>
</evidence>
<evidence type="ECO:0000256" key="11">
    <source>
        <dbReference type="SAM" id="MobiDB-lite"/>
    </source>
</evidence>
<evidence type="ECO:0000256" key="8">
    <source>
        <dbReference type="ARBA" id="ARBA00023128"/>
    </source>
</evidence>
<dbReference type="GO" id="GO:0005742">
    <property type="term" value="C:mitochondrial outer membrane translocase complex"/>
    <property type="evidence" value="ECO:0007669"/>
    <property type="project" value="InterPro"/>
</dbReference>
<proteinExistence type="inferred from homology"/>
<dbReference type="GO" id="GO:0006886">
    <property type="term" value="P:intracellular protein transport"/>
    <property type="evidence" value="ECO:0007669"/>
    <property type="project" value="InterPro"/>
</dbReference>
<feature type="repeat" description="ANK" evidence="10">
    <location>
        <begin position="1132"/>
        <end position="1164"/>
    </location>
</feature>
<dbReference type="InterPro" id="IPR036770">
    <property type="entry name" value="Ankyrin_rpt-contain_sf"/>
</dbReference>
<evidence type="ECO:0000256" key="6">
    <source>
        <dbReference type="ARBA" id="ARBA00022989"/>
    </source>
</evidence>